<gene>
    <name evidence="3" type="primary">NCL1_52876</name>
    <name evidence="3" type="ORF">TNIN_324621</name>
</gene>
<keyword evidence="2" id="KW-0732">Signal</keyword>
<proteinExistence type="predicted"/>
<evidence type="ECO:0000256" key="1">
    <source>
        <dbReference type="SAM" id="MobiDB-lite"/>
    </source>
</evidence>
<feature type="compositionally biased region" description="Basic and acidic residues" evidence="1">
    <location>
        <begin position="715"/>
        <end position="734"/>
    </location>
</feature>
<organism evidence="3 4">
    <name type="scientific">Trichonephila inaurata madagascariensis</name>
    <dbReference type="NCBI Taxonomy" id="2747483"/>
    <lineage>
        <taxon>Eukaryota</taxon>
        <taxon>Metazoa</taxon>
        <taxon>Ecdysozoa</taxon>
        <taxon>Arthropoda</taxon>
        <taxon>Chelicerata</taxon>
        <taxon>Arachnida</taxon>
        <taxon>Araneae</taxon>
        <taxon>Araneomorphae</taxon>
        <taxon>Entelegynae</taxon>
        <taxon>Araneoidea</taxon>
        <taxon>Nephilidae</taxon>
        <taxon>Trichonephila</taxon>
        <taxon>Trichonephila inaurata</taxon>
    </lineage>
</organism>
<feature type="chain" id="PRO_5036475079" evidence="2">
    <location>
        <begin position="20"/>
        <end position="968"/>
    </location>
</feature>
<evidence type="ECO:0000313" key="3">
    <source>
        <dbReference type="EMBL" id="GFY57229.1"/>
    </source>
</evidence>
<feature type="compositionally biased region" description="Polar residues" evidence="1">
    <location>
        <begin position="735"/>
        <end position="744"/>
    </location>
</feature>
<dbReference type="EMBL" id="BMAV01011392">
    <property type="protein sequence ID" value="GFY57229.1"/>
    <property type="molecule type" value="Genomic_DNA"/>
</dbReference>
<dbReference type="OrthoDB" id="6431904at2759"/>
<feature type="signal peptide" evidence="2">
    <location>
        <begin position="1"/>
        <end position="19"/>
    </location>
</feature>
<comment type="caution">
    <text evidence="3">The sequence shown here is derived from an EMBL/GenBank/DDBJ whole genome shotgun (WGS) entry which is preliminary data.</text>
</comment>
<keyword evidence="4" id="KW-1185">Reference proteome</keyword>
<evidence type="ECO:0000256" key="2">
    <source>
        <dbReference type="SAM" id="SignalP"/>
    </source>
</evidence>
<feature type="region of interest" description="Disordered" evidence="1">
    <location>
        <begin position="711"/>
        <end position="744"/>
    </location>
</feature>
<dbReference type="AlphaFoldDB" id="A0A8X7C9U6"/>
<evidence type="ECO:0000313" key="4">
    <source>
        <dbReference type="Proteomes" id="UP000886998"/>
    </source>
</evidence>
<feature type="compositionally biased region" description="Basic residues" evidence="1">
    <location>
        <begin position="418"/>
        <end position="428"/>
    </location>
</feature>
<dbReference type="Proteomes" id="UP000886998">
    <property type="component" value="Unassembled WGS sequence"/>
</dbReference>
<accession>A0A8X7C9U6</accession>
<reference evidence="3" key="1">
    <citation type="submission" date="2020-08" db="EMBL/GenBank/DDBJ databases">
        <title>Multicomponent nature underlies the extraordinary mechanical properties of spider dragline silk.</title>
        <authorList>
            <person name="Kono N."/>
            <person name="Nakamura H."/>
            <person name="Mori M."/>
            <person name="Yoshida Y."/>
            <person name="Ohtoshi R."/>
            <person name="Malay A.D."/>
            <person name="Moran D.A.P."/>
            <person name="Tomita M."/>
            <person name="Numata K."/>
            <person name="Arakawa K."/>
        </authorList>
    </citation>
    <scope>NUCLEOTIDE SEQUENCE</scope>
</reference>
<feature type="compositionally biased region" description="Basic and acidic residues" evidence="1">
    <location>
        <begin position="406"/>
        <end position="416"/>
    </location>
</feature>
<protein>
    <submittedName>
        <fullName evidence="3">Uncharacterized protein</fullName>
    </submittedName>
</protein>
<name>A0A8X7C9U6_9ARAC</name>
<feature type="compositionally biased region" description="Polar residues" evidence="1">
    <location>
        <begin position="431"/>
        <end position="441"/>
    </location>
</feature>
<sequence>MNIITWMIICLFAIQTVDCDSSFFRNHRRNVRDDNWEQVGKFDLSVQFARYRALEKPKFLFENSFISENDGTDLIRNNLKSNAAISLSLTKSEYGMLTSIRNDMREKERNMRRISNRLPKKNEGRMRLLQRSDIALPKMASPNEDSSSRMVEPVTLRRYNIRRNFRNERENRLSENRHTNRERTRTNILRNIDSGRRMSVIRLRNAEILKMDKIELSEFVNSSARREVAVLYREFRFFIPTRISPERWERNTIRQQNNRFERYFNKNRRTMKKLQGPRFDDSSFERNTGSKLQQPRYERHLLVPKRELKIPSEEMSRMDFVRRFRTAIRNNALGYGNVEGIHRIRDGRSLRRSMDQRVNVNKNRIVSTSEVVCSRNQVAFYNYGRNQSKKQNRSCQNSRIAASDRQQSRNRLDSLHLSRQRKVSTRRKATSDPSLKNYNTFSSNDVNRIRFDDSKDSNHRQERQLSSTRIISSDRQQIRYRLDSLQLSRQREVSTRRMATPDQSLKNRNNLGSNEINRIRFGNFRNSNRHQERRITTRIISFRSEERIVLDNERKYLKEKEQEGIRTALLIRNRVMLSSDERLHKRIVLNQNRRVNGIREEKLTQNLSRNRQRIALVTVLDKKFAFKVQSGIFNNERVNLGVIERIHETRRRRIQEQTRRRNGDLEMNLDTRRFSAQYNARDFSNKRFRNLSENSKRIFVNQRNLNYRKSISSESESKENVRSRRIDERERSYSDSRTLSSNRRTLTEYSDRRIHRTEDSRRIQNLRKSHRDIDLNRMENRFQLRVDHSQLFKTHGTNEAFKQSRSRTTMGFSRKMMILGTIQTQRKTENANMRGTERRVSFRKLMNGIDAISKFPSAVLSSTATENVLGFSVSRQRRMVPLRQFMNANKPRKLRNVISAPKSSSSKVWPQETYEYLSSKRSHLLSLSLNIILGLAIIVASSDEKSKGFLSRSLNPWVHCFFKCTTVH</sequence>
<feature type="region of interest" description="Disordered" evidence="1">
    <location>
        <begin position="384"/>
        <end position="441"/>
    </location>
</feature>